<evidence type="ECO:0000256" key="2">
    <source>
        <dbReference type="SAM" id="Phobius"/>
    </source>
</evidence>
<feature type="coiled-coil region" evidence="1">
    <location>
        <begin position="333"/>
        <end position="363"/>
    </location>
</feature>
<feature type="transmembrane region" description="Helical" evidence="2">
    <location>
        <begin position="170"/>
        <end position="195"/>
    </location>
</feature>
<organism evidence="4 5">
    <name type="scientific">Blautia segnis</name>
    <dbReference type="NCBI Taxonomy" id="2763030"/>
    <lineage>
        <taxon>Bacteria</taxon>
        <taxon>Bacillati</taxon>
        <taxon>Bacillota</taxon>
        <taxon>Clostridia</taxon>
        <taxon>Lachnospirales</taxon>
        <taxon>Lachnospiraceae</taxon>
        <taxon>Blautia</taxon>
    </lineage>
</organism>
<reference evidence="4 5" key="1">
    <citation type="submission" date="2020-08" db="EMBL/GenBank/DDBJ databases">
        <title>Genome public.</title>
        <authorList>
            <person name="Liu C."/>
            <person name="Sun Q."/>
        </authorList>
    </citation>
    <scope>NUCLEOTIDE SEQUENCE [LARGE SCALE GENOMIC DNA]</scope>
    <source>
        <strain evidence="4 5">BX17</strain>
    </source>
</reference>
<feature type="transmembrane region" description="Helical" evidence="2">
    <location>
        <begin position="69"/>
        <end position="90"/>
    </location>
</feature>
<evidence type="ECO:0000256" key="1">
    <source>
        <dbReference type="SAM" id="Coils"/>
    </source>
</evidence>
<dbReference type="Proteomes" id="UP000652847">
    <property type="component" value="Unassembled WGS sequence"/>
</dbReference>
<keyword evidence="5" id="KW-1185">Reference proteome</keyword>
<dbReference type="PROSITE" id="PS51257">
    <property type="entry name" value="PROKAR_LIPOPROTEIN"/>
    <property type="match status" value="1"/>
</dbReference>
<comment type="caution">
    <text evidence="4">The sequence shown here is derived from an EMBL/GenBank/DDBJ whole genome shotgun (WGS) entry which is preliminary data.</text>
</comment>
<protein>
    <recommendedName>
        <fullName evidence="3">Histidine kinase N-terminal 7TM region domain-containing protein</fullName>
    </recommendedName>
</protein>
<feature type="transmembrane region" description="Helical" evidence="2">
    <location>
        <begin position="207"/>
        <end position="232"/>
    </location>
</feature>
<evidence type="ECO:0000313" key="4">
    <source>
        <dbReference type="EMBL" id="MBC5650035.1"/>
    </source>
</evidence>
<keyword evidence="2" id="KW-0812">Transmembrane</keyword>
<keyword evidence="2" id="KW-1133">Transmembrane helix</keyword>
<sequence>MSYKKKKQLSYIIIGCLVIVAFACRHISVNNTYLRHFANQCRSSIYIGLYSAWVIYLKKHVVDMKMRRCLTQIGALMVLWFLIRTIKFLVFFDPLEERICWYLYYIPMILIPTLGLKTAILMDSTDEDKSKKKTTILMILAILLIAAVLTNDLHQKVFYFPEGFLFSNEIYNYGIIFICIQIWVMFCLIMMEIALICKSRIPGKKRFWFPVIPGILLLIWNVCNILRVPLIHRIAGDMSAICCLLMAAIYQGCIACGLIQINSRYLELFQAAGGLNAEITDRAFDQHYQSGKFPDISTEIRQGVLTAPFVMEDGIRISHMYIRGGHLFWTEDISLLVDQYEDIKEQQEELKEKNLLLQKTYQQEAKRRKIEEQNRLLNLIQSQTAGQLELISCFMRELEKTESKDVYERLLGQIVVVGTYLKRRKNFLLTIHNENQELLGADDLIQGLAESCSALMLCHIRALYYVNVSPLVLHDVDVLKCYDYFEWLTEQLFNKMDMIFFRVVMLEENLMISVHIVSGYDLERLLSGRPGTEVQREDEKEWLIRWRIS</sequence>
<evidence type="ECO:0000259" key="3">
    <source>
        <dbReference type="Pfam" id="PF16927"/>
    </source>
</evidence>
<proteinExistence type="predicted"/>
<evidence type="ECO:0000313" key="5">
    <source>
        <dbReference type="Proteomes" id="UP000652847"/>
    </source>
</evidence>
<dbReference type="Pfam" id="PF16927">
    <property type="entry name" value="HisKA_7TM"/>
    <property type="match status" value="1"/>
</dbReference>
<keyword evidence="2" id="KW-0472">Membrane</keyword>
<dbReference type="AlphaFoldDB" id="A0A8I0A8S2"/>
<name>A0A8I0A8S2_9FIRM</name>
<feature type="transmembrane region" description="Helical" evidence="2">
    <location>
        <begin position="102"/>
        <end position="122"/>
    </location>
</feature>
<keyword evidence="1" id="KW-0175">Coiled coil</keyword>
<feature type="transmembrane region" description="Helical" evidence="2">
    <location>
        <begin position="238"/>
        <end position="259"/>
    </location>
</feature>
<dbReference type="InterPro" id="IPR031621">
    <property type="entry name" value="HisKA_7TM"/>
</dbReference>
<dbReference type="EMBL" id="JACOOT010000006">
    <property type="protein sequence ID" value="MBC5650035.1"/>
    <property type="molecule type" value="Genomic_DNA"/>
</dbReference>
<feature type="transmembrane region" description="Helical" evidence="2">
    <location>
        <begin position="9"/>
        <end position="28"/>
    </location>
</feature>
<gene>
    <name evidence="4" type="ORF">H8S54_02575</name>
</gene>
<accession>A0A8I0A8S2</accession>
<feature type="transmembrane region" description="Helical" evidence="2">
    <location>
        <begin position="134"/>
        <end position="150"/>
    </location>
</feature>
<feature type="domain" description="Histidine kinase N-terminal 7TM region" evidence="3">
    <location>
        <begin position="48"/>
        <end position="250"/>
    </location>
</feature>